<feature type="signal peptide" evidence="1">
    <location>
        <begin position="1"/>
        <end position="20"/>
    </location>
</feature>
<comment type="caution">
    <text evidence="3">The sequence shown here is derived from an EMBL/GenBank/DDBJ whole genome shotgun (WGS) entry which is preliminary data.</text>
</comment>
<evidence type="ECO:0000259" key="2">
    <source>
        <dbReference type="Pfam" id="PF01575"/>
    </source>
</evidence>
<gene>
    <name evidence="3" type="ORF">RRG08_003637</name>
</gene>
<name>A0AAE1AUW9_9GAST</name>
<dbReference type="InterPro" id="IPR029069">
    <property type="entry name" value="HotDog_dom_sf"/>
</dbReference>
<dbReference type="PANTHER" id="PTHR43841:SF3">
    <property type="entry name" value="(3R)-HYDROXYACYL-ACP DEHYDRATASE SUBUNIT HADB"/>
    <property type="match status" value="1"/>
</dbReference>
<dbReference type="CDD" id="cd03441">
    <property type="entry name" value="R_hydratase_like"/>
    <property type="match status" value="1"/>
</dbReference>
<sequence>MWFLLHTLLCVAFIVAAVAALLEVLYLKIRVDSKTRRNQTMAELEIPSIVRFYYCAIIQTFHMSPGVFYPSLPSDKLTPVDQDSPEGKQGVTGKFYPPRSEKVFTPQCYMRFRELEIYKNVIGFSGDPAKIPPIWMCSYFNKAIIALGSSEFSRARILGMVHLRQQVTVYQDLSPLLHGHFTVTFLNEEYKMTTRGLENTVRACVWGRNDILMWECVVTGLSVLPRRKMGKRTPPKKVDINIYKQEEIKAPANIGMVFARATQDYQPQHINKWTAKLVGFSTPIAHGLWSMAVSIDKIMDNEKKSFKDKYPLHVDVHFKRPMVFPGSAYLQYDKPTEPSHVTNFRLVETKSLAPILIGLMHTGESLQDFVQRL</sequence>
<reference evidence="3" key="1">
    <citation type="journal article" date="2023" name="G3 (Bethesda)">
        <title>A reference genome for the long-term kleptoplast-retaining sea slug Elysia crispata morphotype clarki.</title>
        <authorList>
            <person name="Eastman K.E."/>
            <person name="Pendleton A.L."/>
            <person name="Shaikh M.A."/>
            <person name="Suttiyut T."/>
            <person name="Ogas R."/>
            <person name="Tomko P."/>
            <person name="Gavelis G."/>
            <person name="Widhalm J.R."/>
            <person name="Wisecaver J.H."/>
        </authorList>
    </citation>
    <scope>NUCLEOTIDE SEQUENCE</scope>
    <source>
        <strain evidence="3">ECLA1</strain>
    </source>
</reference>
<proteinExistence type="predicted"/>
<dbReference type="EMBL" id="JAWDGP010001105">
    <property type="protein sequence ID" value="KAK3794484.1"/>
    <property type="molecule type" value="Genomic_DNA"/>
</dbReference>
<accession>A0AAE1AUW9</accession>
<dbReference type="Pfam" id="PF01575">
    <property type="entry name" value="MaoC_dehydratas"/>
    <property type="match status" value="1"/>
</dbReference>
<evidence type="ECO:0000313" key="3">
    <source>
        <dbReference type="EMBL" id="KAK3794484.1"/>
    </source>
</evidence>
<keyword evidence="1" id="KW-0732">Signal</keyword>
<dbReference type="SUPFAM" id="SSF54637">
    <property type="entry name" value="Thioesterase/thiol ester dehydrase-isomerase"/>
    <property type="match status" value="1"/>
</dbReference>
<protein>
    <recommendedName>
        <fullName evidence="2">MaoC-like domain-containing protein</fullName>
    </recommendedName>
</protein>
<dbReference type="AlphaFoldDB" id="A0AAE1AUW9"/>
<evidence type="ECO:0000313" key="4">
    <source>
        <dbReference type="Proteomes" id="UP001283361"/>
    </source>
</evidence>
<dbReference type="Gene3D" id="3.10.129.10">
    <property type="entry name" value="Hotdog Thioesterase"/>
    <property type="match status" value="1"/>
</dbReference>
<organism evidence="3 4">
    <name type="scientific">Elysia crispata</name>
    <name type="common">lettuce slug</name>
    <dbReference type="NCBI Taxonomy" id="231223"/>
    <lineage>
        <taxon>Eukaryota</taxon>
        <taxon>Metazoa</taxon>
        <taxon>Spiralia</taxon>
        <taxon>Lophotrochozoa</taxon>
        <taxon>Mollusca</taxon>
        <taxon>Gastropoda</taxon>
        <taxon>Heterobranchia</taxon>
        <taxon>Euthyneura</taxon>
        <taxon>Panpulmonata</taxon>
        <taxon>Sacoglossa</taxon>
        <taxon>Placobranchoidea</taxon>
        <taxon>Plakobranchidae</taxon>
        <taxon>Elysia</taxon>
    </lineage>
</organism>
<feature type="chain" id="PRO_5042196380" description="MaoC-like domain-containing protein" evidence="1">
    <location>
        <begin position="21"/>
        <end position="373"/>
    </location>
</feature>
<keyword evidence="4" id="KW-1185">Reference proteome</keyword>
<evidence type="ECO:0000256" key="1">
    <source>
        <dbReference type="SAM" id="SignalP"/>
    </source>
</evidence>
<feature type="domain" description="MaoC-like" evidence="2">
    <location>
        <begin position="256"/>
        <end position="309"/>
    </location>
</feature>
<dbReference type="InterPro" id="IPR002539">
    <property type="entry name" value="MaoC-like_dom"/>
</dbReference>
<dbReference type="GO" id="GO:0018812">
    <property type="term" value="F:3-hydroxyacyl-CoA dehydratase activity"/>
    <property type="evidence" value="ECO:0007669"/>
    <property type="project" value="UniProtKB-ARBA"/>
</dbReference>
<dbReference type="Proteomes" id="UP001283361">
    <property type="component" value="Unassembled WGS sequence"/>
</dbReference>
<dbReference type="PANTHER" id="PTHR43841">
    <property type="entry name" value="3-HYDROXYACYL-THIOESTER DEHYDRATASE HTDX-RELATED"/>
    <property type="match status" value="1"/>
</dbReference>